<dbReference type="InterPro" id="IPR003594">
    <property type="entry name" value="HATPase_dom"/>
</dbReference>
<dbReference type="Gene3D" id="3.30.565.10">
    <property type="entry name" value="Histidine kinase-like ATPase, C-terminal domain"/>
    <property type="match status" value="1"/>
</dbReference>
<accession>A0ABU7JNT0</accession>
<feature type="transmembrane region" description="Helical" evidence="8">
    <location>
        <begin position="295"/>
        <end position="315"/>
    </location>
</feature>
<dbReference type="InterPro" id="IPR036890">
    <property type="entry name" value="HATPase_C_sf"/>
</dbReference>
<feature type="region of interest" description="Disordered" evidence="7">
    <location>
        <begin position="619"/>
        <end position="670"/>
    </location>
</feature>
<keyword evidence="3" id="KW-0597">Phosphoprotein</keyword>
<evidence type="ECO:0000313" key="11">
    <source>
        <dbReference type="Proteomes" id="UP001331936"/>
    </source>
</evidence>
<dbReference type="Pfam" id="PF02518">
    <property type="entry name" value="HATPase_c"/>
    <property type="match status" value="1"/>
</dbReference>
<evidence type="ECO:0000256" key="1">
    <source>
        <dbReference type="ARBA" id="ARBA00000085"/>
    </source>
</evidence>
<feature type="compositionally biased region" description="Basic and acidic residues" evidence="7">
    <location>
        <begin position="620"/>
        <end position="635"/>
    </location>
</feature>
<proteinExistence type="predicted"/>
<evidence type="ECO:0000259" key="9">
    <source>
        <dbReference type="SMART" id="SM00387"/>
    </source>
</evidence>
<evidence type="ECO:0000256" key="5">
    <source>
        <dbReference type="ARBA" id="ARBA00022777"/>
    </source>
</evidence>
<dbReference type="Proteomes" id="UP001331936">
    <property type="component" value="Unassembled WGS sequence"/>
</dbReference>
<keyword evidence="8" id="KW-1133">Transmembrane helix</keyword>
<dbReference type="RefSeq" id="WP_330151135.1">
    <property type="nucleotide sequence ID" value="NZ_JAUZMZ010000022.1"/>
</dbReference>
<keyword evidence="11" id="KW-1185">Reference proteome</keyword>
<keyword evidence="4" id="KW-0808">Transferase</keyword>
<dbReference type="SMART" id="SM00387">
    <property type="entry name" value="HATPase_c"/>
    <property type="match status" value="1"/>
</dbReference>
<dbReference type="SUPFAM" id="SSF55874">
    <property type="entry name" value="ATPase domain of HSP90 chaperone/DNA topoisomerase II/histidine kinase"/>
    <property type="match status" value="1"/>
</dbReference>
<protein>
    <recommendedName>
        <fullName evidence="2">histidine kinase</fullName>
        <ecNumber evidence="2">2.7.13.3</ecNumber>
    </recommendedName>
</protein>
<evidence type="ECO:0000256" key="2">
    <source>
        <dbReference type="ARBA" id="ARBA00012438"/>
    </source>
</evidence>
<evidence type="ECO:0000313" key="10">
    <source>
        <dbReference type="EMBL" id="MEE2031699.1"/>
    </source>
</evidence>
<dbReference type="EMBL" id="JAUZMZ010000022">
    <property type="protein sequence ID" value="MEE2031699.1"/>
    <property type="molecule type" value="Genomic_DNA"/>
</dbReference>
<evidence type="ECO:0000256" key="8">
    <source>
        <dbReference type="SAM" id="Phobius"/>
    </source>
</evidence>
<evidence type="ECO:0000256" key="7">
    <source>
        <dbReference type="SAM" id="MobiDB-lite"/>
    </source>
</evidence>
<evidence type="ECO:0000256" key="3">
    <source>
        <dbReference type="ARBA" id="ARBA00022553"/>
    </source>
</evidence>
<keyword evidence="8" id="KW-0812">Transmembrane</keyword>
<comment type="catalytic activity">
    <reaction evidence="1">
        <text>ATP + protein L-histidine = ADP + protein N-phospho-L-histidine.</text>
        <dbReference type="EC" id="2.7.13.3"/>
    </reaction>
</comment>
<evidence type="ECO:0000256" key="6">
    <source>
        <dbReference type="ARBA" id="ARBA00023012"/>
    </source>
</evidence>
<feature type="domain" description="Histidine kinase/HSP90-like ATPase" evidence="9">
    <location>
        <begin position="493"/>
        <end position="608"/>
    </location>
</feature>
<keyword evidence="8" id="KW-0472">Membrane</keyword>
<dbReference type="PANTHER" id="PTHR44936">
    <property type="entry name" value="SENSOR PROTEIN CREC"/>
    <property type="match status" value="1"/>
</dbReference>
<dbReference type="GO" id="GO:0005524">
    <property type="term" value="F:ATP binding"/>
    <property type="evidence" value="ECO:0007669"/>
    <property type="project" value="UniProtKB-KW"/>
</dbReference>
<keyword evidence="10" id="KW-0547">Nucleotide-binding</keyword>
<keyword evidence="5" id="KW-0418">Kinase</keyword>
<comment type="caution">
    <text evidence="10">The sequence shown here is derived from an EMBL/GenBank/DDBJ whole genome shotgun (WGS) entry which is preliminary data.</text>
</comment>
<dbReference type="InterPro" id="IPR050980">
    <property type="entry name" value="2C_sensor_his_kinase"/>
</dbReference>
<reference evidence="10 11" key="1">
    <citation type="submission" date="2023-08" db="EMBL/GenBank/DDBJ databases">
        <authorList>
            <person name="Girao M."/>
            <person name="Carvalho M.F."/>
        </authorList>
    </citation>
    <scope>NUCLEOTIDE SEQUENCE [LARGE SCALE GENOMIC DNA]</scope>
    <source>
        <strain evidence="10 11">CC-R104</strain>
    </source>
</reference>
<keyword evidence="6" id="KW-0902">Two-component regulatory system</keyword>
<evidence type="ECO:0000256" key="4">
    <source>
        <dbReference type="ARBA" id="ARBA00022679"/>
    </source>
</evidence>
<dbReference type="PANTHER" id="PTHR44936:SF9">
    <property type="entry name" value="SENSOR PROTEIN CREC"/>
    <property type="match status" value="1"/>
</dbReference>
<dbReference type="EC" id="2.7.13.3" evidence="2"/>
<name>A0ABU7JNT0_9NOCA</name>
<keyword evidence="10" id="KW-0067">ATP-binding</keyword>
<sequence length="670" mass="73002">MGRRKKLSLNPMDWRLPYKLAGVLTIPLLVAIALGGLRVTSQLDEANRFETLSEQVAVIPALFGFSNYVVSSSTARSLGLSTDDVTEEVTESIRNVRALAVAGDFDPRISENLTLLLEQGQALYSTLQGGSLPPEELRRRTVDFLVRCEATFRMLLDLTEDTEVLTDGTNMLTAWNAQRTMLDQMNALAVFATNPEAARLQARNALNTEESTLGLLRDTSLDTGQVEQMLANVEQKRALIDNFTPSVAAGEDLRNAMLNAYTPYQETNRAAVERITTTLDRLTSDARSDATRDSILVGAMLAAALAIALLVARALSILIRKLREGVLGAAHRELPAAIAAVKEGADVTTVELAPIDVHTEEEFGELARAVDSMNSEALRLAGEQAHLRQQVSTMLETLARRNKNLVDQQLSLIDSLEHEEKDPVRLQNLFALDHLAARMRRTGDSLLVLSGTRPRTRTAPTPFGDVLRGAVSQVENYQRVRIGNAPYGYLTGSAVTDVVHLVAELVDNALRASPSDCAVKFEFSQAVGGGLLLEIADCGIGAPPDVLDEINARLAAGDDAQIHAPRRMGLFVVGRLAARNGISVRLRPTFDTDTNAGITASVYFPAVLLTEVRFTNPEPLTERPRRLRSPDEAAHRHSHGPAQRRNQPAQDPHPSGRIGVVTSHRSGDPW</sequence>
<organism evidence="10 11">
    <name type="scientific">Rhodococcus chondri</name>
    <dbReference type="NCBI Taxonomy" id="3065941"/>
    <lineage>
        <taxon>Bacteria</taxon>
        <taxon>Bacillati</taxon>
        <taxon>Actinomycetota</taxon>
        <taxon>Actinomycetes</taxon>
        <taxon>Mycobacteriales</taxon>
        <taxon>Nocardiaceae</taxon>
        <taxon>Rhodococcus</taxon>
    </lineage>
</organism>
<gene>
    <name evidence="10" type="ORF">Q8814_06155</name>
</gene>